<reference evidence="1 2" key="1">
    <citation type="submission" date="2017-04" db="EMBL/GenBank/DDBJ databases">
        <title>Novel microbial lineages endemic to geothermal iron-oxide mats fill important gaps in the evolutionary history of Archaea.</title>
        <authorList>
            <person name="Jay Z.J."/>
            <person name="Beam J.P."/>
            <person name="Dlakic M."/>
            <person name="Rusch D.B."/>
            <person name="Kozubal M.A."/>
            <person name="Inskeep W.P."/>
        </authorList>
    </citation>
    <scope>NUCLEOTIDE SEQUENCE [LARGE SCALE GENOMIC DNA]</scope>
    <source>
        <strain evidence="1">OSP_D</strain>
    </source>
</reference>
<protein>
    <recommendedName>
        <fullName evidence="3">DUF1059 domain-containing protein</fullName>
    </recommendedName>
</protein>
<evidence type="ECO:0000313" key="1">
    <source>
        <dbReference type="EMBL" id="PSN83435.1"/>
    </source>
</evidence>
<dbReference type="Proteomes" id="UP000240880">
    <property type="component" value="Unassembled WGS sequence"/>
</dbReference>
<dbReference type="InterPro" id="IPR009409">
    <property type="entry name" value="DUF1059"/>
</dbReference>
<accession>A0A2R6AAU8</accession>
<sequence length="68" mass="7552">MNITHEVKSVAGYKFKCKDVGMKCDFEVKGASSREEVMKLVEVHAREAHQMQSIPQDVATKISAAIKS</sequence>
<gene>
    <name evidence="1" type="ORF">B9Q01_04780</name>
</gene>
<dbReference type="AlphaFoldDB" id="A0A2R6AAU8"/>
<dbReference type="EMBL" id="NEXC01000024">
    <property type="protein sequence ID" value="PSN83435.1"/>
    <property type="molecule type" value="Genomic_DNA"/>
</dbReference>
<organism evidence="1 2">
    <name type="scientific">Candidatus Marsarchaeota G1 archaeon OSP_D</name>
    <dbReference type="NCBI Taxonomy" id="1978155"/>
    <lineage>
        <taxon>Archaea</taxon>
        <taxon>Candidatus Marsarchaeota</taxon>
        <taxon>Candidatus Marsarchaeota group 1</taxon>
    </lineage>
</organism>
<name>A0A2R6AAU8_9ARCH</name>
<evidence type="ECO:0000313" key="2">
    <source>
        <dbReference type="Proteomes" id="UP000240880"/>
    </source>
</evidence>
<evidence type="ECO:0008006" key="3">
    <source>
        <dbReference type="Google" id="ProtNLM"/>
    </source>
</evidence>
<proteinExistence type="predicted"/>
<comment type="caution">
    <text evidence="1">The sequence shown here is derived from an EMBL/GenBank/DDBJ whole genome shotgun (WGS) entry which is preliminary data.</text>
</comment>
<dbReference type="Pfam" id="PF06348">
    <property type="entry name" value="DUF1059"/>
    <property type="match status" value="1"/>
</dbReference>